<dbReference type="AlphaFoldDB" id="X1V5I2"/>
<evidence type="ECO:0000313" key="1">
    <source>
        <dbReference type="EMBL" id="GAJ07431.1"/>
    </source>
</evidence>
<organism evidence="1">
    <name type="scientific">marine sediment metagenome</name>
    <dbReference type="NCBI Taxonomy" id="412755"/>
    <lineage>
        <taxon>unclassified sequences</taxon>
        <taxon>metagenomes</taxon>
        <taxon>ecological metagenomes</taxon>
    </lineage>
</organism>
<name>X1V5I2_9ZZZZ</name>
<reference evidence="1" key="1">
    <citation type="journal article" date="2014" name="Front. Microbiol.">
        <title>High frequency of phylogenetically diverse reductive dehalogenase-homologous genes in deep subseafloor sedimentary metagenomes.</title>
        <authorList>
            <person name="Kawai M."/>
            <person name="Futagami T."/>
            <person name="Toyoda A."/>
            <person name="Takaki Y."/>
            <person name="Nishi S."/>
            <person name="Hori S."/>
            <person name="Arai W."/>
            <person name="Tsubouchi T."/>
            <person name="Morono Y."/>
            <person name="Uchiyama I."/>
            <person name="Ito T."/>
            <person name="Fujiyama A."/>
            <person name="Inagaki F."/>
            <person name="Takami H."/>
        </authorList>
    </citation>
    <scope>NUCLEOTIDE SEQUENCE</scope>
    <source>
        <strain evidence="1">Expedition CK06-06</strain>
    </source>
</reference>
<proteinExistence type="predicted"/>
<dbReference type="EMBL" id="BARW01026618">
    <property type="protein sequence ID" value="GAJ07431.1"/>
    <property type="molecule type" value="Genomic_DNA"/>
</dbReference>
<gene>
    <name evidence="1" type="ORF">S12H4_43379</name>
</gene>
<sequence>MGLFQQVVKALFKNNYALIAENTTKYYLELTRNYRNRFDDEVALLATAGILDAGIYVSEGSIDIDTISHIARDVVSKEISDLNPCRRLAAQERHGMFPFTKRRKSPDDILRLFEEDKFEGDTLLNFV</sequence>
<accession>X1V5I2</accession>
<feature type="non-terminal residue" evidence="1">
    <location>
        <position position="127"/>
    </location>
</feature>
<protein>
    <submittedName>
        <fullName evidence="1">Uncharacterized protein</fullName>
    </submittedName>
</protein>
<comment type="caution">
    <text evidence="1">The sequence shown here is derived from an EMBL/GenBank/DDBJ whole genome shotgun (WGS) entry which is preliminary data.</text>
</comment>